<dbReference type="eggNOG" id="KOG0143">
    <property type="taxonomic scope" value="Eukaryota"/>
</dbReference>
<sequence>MVVTNTATVESNYDRKSELMAIDRSKAGIKGLVDAGLAKLPRVFVDDHLKLKLKSGPTNAIVEIPVINLGGVNNDPTRRAEIIDQIRNACQKWGFFQVVNHGIPVTTLEETLNGIRREIMIGYTNNVMNLGLTLFELLSEGLGLNPNHLKDIGCAEGLHIMGHYYPACPEPELTMGTGIHTASGFLTVLLQDQVGGLQVLHDNQWIDVTPIPGALIINLGDLLQLITNDKFISVYHRVLAKNVGPRISIATFFRTYIQPDNALRMYGPIKELLSEENPPLYKETNVVDYFKFKHVKGVEGTSALAHFKL</sequence>
<dbReference type="PANTHER" id="PTHR10209:SF854">
    <property type="entry name" value="1-AMINOCYCLOPROPANE-1-CARBOXYLATE OXIDASE HOMOLOG 1-LIKE"/>
    <property type="match status" value="1"/>
</dbReference>
<evidence type="ECO:0000313" key="7">
    <source>
        <dbReference type="EMBL" id="EOY05996.1"/>
    </source>
</evidence>
<dbReference type="InterPro" id="IPR026992">
    <property type="entry name" value="DIOX_N"/>
</dbReference>
<comment type="similarity">
    <text evidence="1 5">Belongs to the iron/ascorbate-dependent oxidoreductase family.</text>
</comment>
<dbReference type="GO" id="GO:0046872">
    <property type="term" value="F:metal ion binding"/>
    <property type="evidence" value="ECO:0007669"/>
    <property type="project" value="UniProtKB-KW"/>
</dbReference>
<dbReference type="GO" id="GO:0051213">
    <property type="term" value="F:dioxygenase activity"/>
    <property type="evidence" value="ECO:0007669"/>
    <property type="project" value="UniProtKB-ARBA"/>
</dbReference>
<dbReference type="Pfam" id="PF03171">
    <property type="entry name" value="2OG-FeII_Oxy"/>
    <property type="match status" value="1"/>
</dbReference>
<proteinExistence type="inferred from homology"/>
<keyword evidence="8" id="KW-1185">Reference proteome</keyword>
<protein>
    <submittedName>
        <fullName evidence="7">2-oxoglutarate (2OG) and Fe(II)-dependent oxygenase superfamily protein, putative</fullName>
    </submittedName>
</protein>
<name>A0A061EMB6_THECC</name>
<evidence type="ECO:0000256" key="4">
    <source>
        <dbReference type="ARBA" id="ARBA00023004"/>
    </source>
</evidence>
<dbReference type="SUPFAM" id="SSF51197">
    <property type="entry name" value="Clavaminate synthase-like"/>
    <property type="match status" value="1"/>
</dbReference>
<keyword evidence="2 5" id="KW-0479">Metal-binding</keyword>
<reference evidence="7 8" key="1">
    <citation type="journal article" date="2013" name="Genome Biol.">
        <title>The genome sequence of the most widely cultivated cacao type and its use to identify candidate genes regulating pod color.</title>
        <authorList>
            <person name="Motamayor J.C."/>
            <person name="Mockaitis K."/>
            <person name="Schmutz J."/>
            <person name="Haiminen N."/>
            <person name="Iii D.L."/>
            <person name="Cornejo O."/>
            <person name="Findley S.D."/>
            <person name="Zheng P."/>
            <person name="Utro F."/>
            <person name="Royaert S."/>
            <person name="Saski C."/>
            <person name="Jenkins J."/>
            <person name="Podicheti R."/>
            <person name="Zhao M."/>
            <person name="Scheffler B.E."/>
            <person name="Stack J.C."/>
            <person name="Feltus F.A."/>
            <person name="Mustiga G.M."/>
            <person name="Amores F."/>
            <person name="Phillips W."/>
            <person name="Marelli J.P."/>
            <person name="May G.D."/>
            <person name="Shapiro H."/>
            <person name="Ma J."/>
            <person name="Bustamante C.D."/>
            <person name="Schnell R.J."/>
            <person name="Main D."/>
            <person name="Gilbert D."/>
            <person name="Parida L."/>
            <person name="Kuhn D.N."/>
        </authorList>
    </citation>
    <scope>NUCLEOTIDE SEQUENCE [LARGE SCALE GENOMIC DNA]</scope>
    <source>
        <strain evidence="8">cv. Matina 1-6</strain>
    </source>
</reference>
<dbReference type="InterPro" id="IPR005123">
    <property type="entry name" value="Oxoglu/Fe-dep_dioxygenase_dom"/>
</dbReference>
<evidence type="ECO:0000256" key="1">
    <source>
        <dbReference type="ARBA" id="ARBA00008056"/>
    </source>
</evidence>
<dbReference type="HOGENOM" id="CLU_010119_0_0_1"/>
<dbReference type="FunFam" id="2.60.120.330:FF:000080">
    <property type="entry name" value="Uncharacterized protein"/>
    <property type="match status" value="1"/>
</dbReference>
<dbReference type="Proteomes" id="UP000026915">
    <property type="component" value="Chromosome 4"/>
</dbReference>
<dbReference type="InterPro" id="IPR027443">
    <property type="entry name" value="IPNS-like_sf"/>
</dbReference>
<dbReference type="PROSITE" id="PS51471">
    <property type="entry name" value="FE2OG_OXY"/>
    <property type="match status" value="1"/>
</dbReference>
<dbReference type="PANTHER" id="PTHR10209">
    <property type="entry name" value="OXIDOREDUCTASE, 2OG-FE II OXYGENASE FAMILY PROTEIN"/>
    <property type="match status" value="1"/>
</dbReference>
<dbReference type="EMBL" id="CM001882">
    <property type="protein sequence ID" value="EOY05996.1"/>
    <property type="molecule type" value="Genomic_DNA"/>
</dbReference>
<feature type="domain" description="Fe2OG dioxygenase" evidence="6">
    <location>
        <begin position="154"/>
        <end position="256"/>
    </location>
</feature>
<keyword evidence="4 5" id="KW-0408">Iron</keyword>
<evidence type="ECO:0000256" key="2">
    <source>
        <dbReference type="ARBA" id="ARBA00022723"/>
    </source>
</evidence>
<evidence type="ECO:0000259" key="6">
    <source>
        <dbReference type="PROSITE" id="PS51471"/>
    </source>
</evidence>
<dbReference type="InterPro" id="IPR044861">
    <property type="entry name" value="IPNS-like_FE2OG_OXY"/>
</dbReference>
<organism evidence="7 8">
    <name type="scientific">Theobroma cacao</name>
    <name type="common">Cacao</name>
    <name type="synonym">Cocoa</name>
    <dbReference type="NCBI Taxonomy" id="3641"/>
    <lineage>
        <taxon>Eukaryota</taxon>
        <taxon>Viridiplantae</taxon>
        <taxon>Streptophyta</taxon>
        <taxon>Embryophyta</taxon>
        <taxon>Tracheophyta</taxon>
        <taxon>Spermatophyta</taxon>
        <taxon>Magnoliopsida</taxon>
        <taxon>eudicotyledons</taxon>
        <taxon>Gunneridae</taxon>
        <taxon>Pentapetalae</taxon>
        <taxon>rosids</taxon>
        <taxon>malvids</taxon>
        <taxon>Malvales</taxon>
        <taxon>Malvaceae</taxon>
        <taxon>Byttnerioideae</taxon>
        <taxon>Theobroma</taxon>
    </lineage>
</organism>
<dbReference type="Gene3D" id="2.60.120.330">
    <property type="entry name" value="B-lactam Antibiotic, Isopenicillin N Synthase, Chain"/>
    <property type="match status" value="2"/>
</dbReference>
<gene>
    <name evidence="7" type="ORF">TCM_020855</name>
</gene>
<evidence type="ECO:0000256" key="3">
    <source>
        <dbReference type="ARBA" id="ARBA00023002"/>
    </source>
</evidence>
<evidence type="ECO:0000256" key="5">
    <source>
        <dbReference type="RuleBase" id="RU003682"/>
    </source>
</evidence>
<dbReference type="InParanoid" id="A0A061EMB6"/>
<evidence type="ECO:0000313" key="8">
    <source>
        <dbReference type="Proteomes" id="UP000026915"/>
    </source>
</evidence>
<keyword evidence="3 5" id="KW-0560">Oxidoreductase</keyword>
<dbReference type="OMA" id="KDYMAHR"/>
<accession>A0A061EMB6</accession>
<dbReference type="Gramene" id="EOY05996">
    <property type="protein sequence ID" value="EOY05996"/>
    <property type="gene ID" value="TCM_020855"/>
</dbReference>
<dbReference type="AlphaFoldDB" id="A0A061EMB6"/>
<dbReference type="Pfam" id="PF14226">
    <property type="entry name" value="DIOX_N"/>
    <property type="match status" value="1"/>
</dbReference>